<name>A0ABT8WFW8_9FLAO</name>
<dbReference type="EMBL" id="JAUOEK010000183">
    <property type="protein sequence ID" value="MDO5972003.1"/>
    <property type="molecule type" value="Genomic_DNA"/>
</dbReference>
<dbReference type="Gene3D" id="2.60.120.620">
    <property type="entry name" value="q2cbj1_9rhob like domain"/>
    <property type="match status" value="1"/>
</dbReference>
<comment type="caution">
    <text evidence="1">The sequence shown here is derived from an EMBL/GenBank/DDBJ whole genome shotgun (WGS) entry which is preliminary data.</text>
</comment>
<protein>
    <recommendedName>
        <fullName evidence="3">Fe2OG dioxygenase domain-containing protein</fullName>
    </recommendedName>
</protein>
<accession>A0ABT8WFW8</accession>
<keyword evidence="2" id="KW-1185">Reference proteome</keyword>
<gene>
    <name evidence="1" type="ORF">Q4Q35_19555</name>
</gene>
<reference evidence="1" key="1">
    <citation type="submission" date="2023-07" db="EMBL/GenBank/DDBJ databases">
        <title>Two novel species in the genus Flavivirga.</title>
        <authorList>
            <person name="Kwon K."/>
        </authorList>
    </citation>
    <scope>NUCLEOTIDE SEQUENCE</scope>
    <source>
        <strain evidence="1">KCTC 52353</strain>
    </source>
</reference>
<organism evidence="1 2">
    <name type="scientific">Flavivirga aquimarina</name>
    <dbReference type="NCBI Taxonomy" id="2027862"/>
    <lineage>
        <taxon>Bacteria</taxon>
        <taxon>Pseudomonadati</taxon>
        <taxon>Bacteroidota</taxon>
        <taxon>Flavobacteriia</taxon>
        <taxon>Flavobacteriales</taxon>
        <taxon>Flavobacteriaceae</taxon>
        <taxon>Flavivirga</taxon>
    </lineage>
</organism>
<evidence type="ECO:0000313" key="1">
    <source>
        <dbReference type="EMBL" id="MDO5972003.1"/>
    </source>
</evidence>
<evidence type="ECO:0000313" key="2">
    <source>
        <dbReference type="Proteomes" id="UP001176883"/>
    </source>
</evidence>
<sequence length="191" mass="22247">MINKNIIYKLKDSLLAIYSGNSDGIIHLKNAIDFNLNQESIDEVKLLNFEESKFNNRIARYEITLDNETNNIVQQLSTKLIFVRDYLNLSLDYSFESFAFKYYKGHFVPEHIDRDRHKLIALTYFGDFTGGDYVYLSKIFKREIKIFPKIGDVIISINEGTKFDNLKLKHKVDLIQSGIRYTIATSLVSNK</sequence>
<proteinExistence type="predicted"/>
<evidence type="ECO:0008006" key="3">
    <source>
        <dbReference type="Google" id="ProtNLM"/>
    </source>
</evidence>
<dbReference type="Proteomes" id="UP001176883">
    <property type="component" value="Unassembled WGS sequence"/>
</dbReference>
<dbReference type="RefSeq" id="WP_303279721.1">
    <property type="nucleotide sequence ID" value="NZ_JAUOEK010000183.1"/>
</dbReference>